<keyword evidence="6" id="KW-0520">NAD</keyword>
<evidence type="ECO:0000259" key="8">
    <source>
        <dbReference type="PROSITE" id="PS50104"/>
    </source>
</evidence>
<dbReference type="GO" id="GO:0043531">
    <property type="term" value="F:ADP binding"/>
    <property type="evidence" value="ECO:0007669"/>
    <property type="project" value="InterPro"/>
</dbReference>
<dbReference type="OrthoDB" id="1217440at2759"/>
<evidence type="ECO:0000256" key="7">
    <source>
        <dbReference type="ARBA" id="ARBA00047304"/>
    </source>
</evidence>
<keyword evidence="10" id="KW-1185">Reference proteome</keyword>
<dbReference type="Gramene" id="PSAT_LOCUS12595_t1">
    <property type="protein sequence ID" value="CAL5192721.1"/>
    <property type="gene ID" value="PSAT_LOCUS12595"/>
</dbReference>
<evidence type="ECO:0000256" key="1">
    <source>
        <dbReference type="ARBA" id="ARBA00011982"/>
    </source>
</evidence>
<keyword evidence="2" id="KW-0433">Leucine-rich repeat</keyword>
<dbReference type="EMBL" id="JAMSHJ010000003">
    <property type="protein sequence ID" value="KAI5428593.1"/>
    <property type="molecule type" value="Genomic_DNA"/>
</dbReference>
<sequence>MEAFTLGAGESSCSPCSSSSITRLCTYHVFLSFRGEDTRKGFTDHLCASLERKGITTFRDDKDLERGQVISQKLINAIQDSMFAITILSPDYASSTWCLDELQMIMVCSSNNKLQVFPVFYGVDPSDVRHQRGCYEEAFRKHQEKFGQHSVRVEKWRDALSQVSSYSGWDSKGQHEALLVENIAQHINRKLIPKLPSYTENLVGIASKVEEVNKFIGMGLNDVRFIGIWGMGGIGKTSIARAVYEAIQCKFQVPCFLENVGEASETKGGLVQVQRQLLSHLSISRNDFHNLYDGKKTIQNSLCRKKVLLVLDNVNDVNQLENLAGKQDWFGPGSRVIITTKDKHLLLNHGVDNIYEVGLLSQNEALHLFCLKAFKGDKPQEGYLDLSKEVVDYTGGLPLALEVLGSYLYGRNVDLWHSAVKNIRSAPPREIQDKLKISYESLGTMERAIFLDIACFFKGMKRDKVIDILENCGYSPQIIIQDLIDRSLITLDWVNNKLGMHDLLQEMGRNIVFQESPDEPGRRSRLWFKEDIDHVLTKNKGTKKISSVVLNLLQPYEARWSTEAFSKASQLKLLILNEVQLPLGLSFLPCSLKVLRWRGCPLKTLAQTNQLDEVVDVKLSHSKIEQLWQGINFMENLKYLNMKFSNNLKRLPDFSGVPNLEKLILKGCASLTEVHPSLVHHQKVVLVNLEDCKCLETLPEKLEMSSLKELILSGCCKFKFLPEFGESMENLSMLALQGTAIRKLPSSLGCLVGLVALNLNDCKSLVCLPDTIHGLTSLKILDISGCSKLRRLPNCLKEIQCLEELHANDTAIDELPSSIFSLYNLKLISFAGCKGTLIKSTDQFIPFNRMRPCQPPAIGFRFPNYISNLPSLKHINLSYCDLSEESIPDYFCQLTSLVSLDLTGNNFVTIPNSISKLSKLELLTLNCCESLRSLPDLPSGIMQLDASNCNSLETPKFNPAKPCSLFDSPIQLSLPQQFKSFMQGRCLPTTRFDMLIPGSEIPSWFAPQRSVSWAKLHIPCNFHQEEWVGIALCFLLVSYAVPPELCNHEIDCYLIASNDKKLISTRRLPSMDPSYPHLYILYLSIEQFRDKILDEDYWDDTEFALKCYCCDSLKILRSGCRLVCKQDVEVFQAHTLGP</sequence>
<dbReference type="InterPro" id="IPR032675">
    <property type="entry name" value="LRR_dom_sf"/>
</dbReference>
<proteinExistence type="predicted"/>
<dbReference type="InterPro" id="IPR000157">
    <property type="entry name" value="TIR_dom"/>
</dbReference>
<dbReference type="SUPFAM" id="SSF52058">
    <property type="entry name" value="L domain-like"/>
    <property type="match status" value="1"/>
</dbReference>
<organism evidence="9 10">
    <name type="scientific">Pisum sativum</name>
    <name type="common">Garden pea</name>
    <name type="synonym">Lathyrus oleraceus</name>
    <dbReference type="NCBI Taxonomy" id="3888"/>
    <lineage>
        <taxon>Eukaryota</taxon>
        <taxon>Viridiplantae</taxon>
        <taxon>Streptophyta</taxon>
        <taxon>Embryophyta</taxon>
        <taxon>Tracheophyta</taxon>
        <taxon>Spermatophyta</taxon>
        <taxon>Magnoliopsida</taxon>
        <taxon>eudicotyledons</taxon>
        <taxon>Gunneridae</taxon>
        <taxon>Pentapetalae</taxon>
        <taxon>rosids</taxon>
        <taxon>fabids</taxon>
        <taxon>Fabales</taxon>
        <taxon>Fabaceae</taxon>
        <taxon>Papilionoideae</taxon>
        <taxon>50 kb inversion clade</taxon>
        <taxon>NPAAA clade</taxon>
        <taxon>Hologalegina</taxon>
        <taxon>IRL clade</taxon>
        <taxon>Fabeae</taxon>
        <taxon>Lathyrus</taxon>
    </lineage>
</organism>
<dbReference type="PANTHER" id="PTHR11017:SF559">
    <property type="entry name" value="DISEASE RESISTANCE PROTEIN CHL1"/>
    <property type="match status" value="1"/>
</dbReference>
<name>A0A9D4XW36_PEA</name>
<evidence type="ECO:0000256" key="6">
    <source>
        <dbReference type="ARBA" id="ARBA00023027"/>
    </source>
</evidence>
<evidence type="ECO:0000256" key="4">
    <source>
        <dbReference type="ARBA" id="ARBA00022801"/>
    </source>
</evidence>
<dbReference type="Gene3D" id="3.40.50.300">
    <property type="entry name" value="P-loop containing nucleotide triphosphate hydrolases"/>
    <property type="match status" value="1"/>
</dbReference>
<dbReference type="SMART" id="SM00369">
    <property type="entry name" value="LRR_TYP"/>
    <property type="match status" value="4"/>
</dbReference>
<dbReference type="InterPro" id="IPR058546">
    <property type="entry name" value="RPS4B/Roq1-like_LRR"/>
</dbReference>
<dbReference type="Pfam" id="PF23286">
    <property type="entry name" value="LRR_13"/>
    <property type="match status" value="1"/>
</dbReference>
<dbReference type="InterPro" id="IPR045344">
    <property type="entry name" value="C-JID"/>
</dbReference>
<evidence type="ECO:0000256" key="5">
    <source>
        <dbReference type="ARBA" id="ARBA00022821"/>
    </source>
</evidence>
<dbReference type="InterPro" id="IPR036390">
    <property type="entry name" value="WH_DNA-bd_sf"/>
</dbReference>
<dbReference type="SUPFAM" id="SSF52540">
    <property type="entry name" value="P-loop containing nucleoside triphosphate hydrolases"/>
    <property type="match status" value="1"/>
</dbReference>
<dbReference type="FunFam" id="3.40.50.10140:FF:000007">
    <property type="entry name" value="Disease resistance protein (TIR-NBS-LRR class)"/>
    <property type="match status" value="1"/>
</dbReference>
<feature type="domain" description="TIR" evidence="8">
    <location>
        <begin position="25"/>
        <end position="191"/>
    </location>
</feature>
<dbReference type="GO" id="GO:0007165">
    <property type="term" value="P:signal transduction"/>
    <property type="evidence" value="ECO:0007669"/>
    <property type="project" value="InterPro"/>
</dbReference>
<dbReference type="Gene3D" id="3.80.10.10">
    <property type="entry name" value="Ribonuclease Inhibitor"/>
    <property type="match status" value="2"/>
</dbReference>
<keyword evidence="3" id="KW-0677">Repeat</keyword>
<gene>
    <name evidence="9" type="ORF">KIW84_033552</name>
</gene>
<dbReference type="PROSITE" id="PS50104">
    <property type="entry name" value="TIR"/>
    <property type="match status" value="1"/>
</dbReference>
<evidence type="ECO:0000256" key="3">
    <source>
        <dbReference type="ARBA" id="ARBA00022737"/>
    </source>
</evidence>
<dbReference type="Gene3D" id="1.10.8.430">
    <property type="entry name" value="Helical domain of apoptotic protease-activating factors"/>
    <property type="match status" value="1"/>
</dbReference>
<dbReference type="Pfam" id="PF23282">
    <property type="entry name" value="WHD_ROQ1"/>
    <property type="match status" value="1"/>
</dbReference>
<dbReference type="PRINTS" id="PR00364">
    <property type="entry name" value="DISEASERSIST"/>
</dbReference>
<dbReference type="Gene3D" id="3.40.50.10140">
    <property type="entry name" value="Toll/interleukin-1 receptor homology (TIR) domain"/>
    <property type="match status" value="1"/>
</dbReference>
<dbReference type="AlphaFoldDB" id="A0A9D4XW36"/>
<dbReference type="InterPro" id="IPR044974">
    <property type="entry name" value="Disease_R_plants"/>
</dbReference>
<comment type="catalytic activity">
    <reaction evidence="7">
        <text>NAD(+) + H2O = ADP-D-ribose + nicotinamide + H(+)</text>
        <dbReference type="Rhea" id="RHEA:16301"/>
        <dbReference type="ChEBI" id="CHEBI:15377"/>
        <dbReference type="ChEBI" id="CHEBI:15378"/>
        <dbReference type="ChEBI" id="CHEBI:17154"/>
        <dbReference type="ChEBI" id="CHEBI:57540"/>
        <dbReference type="ChEBI" id="CHEBI:57967"/>
        <dbReference type="EC" id="3.2.2.6"/>
    </reaction>
    <physiologicalReaction direction="left-to-right" evidence="7">
        <dbReference type="Rhea" id="RHEA:16302"/>
    </physiologicalReaction>
</comment>
<dbReference type="GO" id="GO:0061809">
    <property type="term" value="F:NAD+ nucleosidase activity, cyclic ADP-ribose generating"/>
    <property type="evidence" value="ECO:0007669"/>
    <property type="project" value="UniProtKB-EC"/>
</dbReference>
<evidence type="ECO:0000256" key="2">
    <source>
        <dbReference type="ARBA" id="ARBA00022614"/>
    </source>
</evidence>
<dbReference type="Pfam" id="PF00931">
    <property type="entry name" value="NB-ARC"/>
    <property type="match status" value="1"/>
</dbReference>
<comment type="caution">
    <text evidence="9">The sequence shown here is derived from an EMBL/GenBank/DDBJ whole genome shotgun (WGS) entry which is preliminary data.</text>
</comment>
<protein>
    <recommendedName>
        <fullName evidence="1">ADP-ribosyl cyclase/cyclic ADP-ribose hydrolase</fullName>
        <ecNumber evidence="1">3.2.2.6</ecNumber>
    </recommendedName>
</protein>
<dbReference type="Gramene" id="Psat03G0355200-T1">
    <property type="protein sequence ID" value="KAI5428593.1"/>
    <property type="gene ID" value="KIW84_033552"/>
</dbReference>
<dbReference type="InterPro" id="IPR058192">
    <property type="entry name" value="WHD_ROQ1-like"/>
</dbReference>
<dbReference type="InterPro" id="IPR042197">
    <property type="entry name" value="Apaf_helical"/>
</dbReference>
<evidence type="ECO:0000313" key="9">
    <source>
        <dbReference type="EMBL" id="KAI5428593.1"/>
    </source>
</evidence>
<keyword evidence="5" id="KW-0611">Plant defense</keyword>
<dbReference type="PANTHER" id="PTHR11017">
    <property type="entry name" value="LEUCINE-RICH REPEAT-CONTAINING PROTEIN"/>
    <property type="match status" value="1"/>
</dbReference>
<dbReference type="Pfam" id="PF20160">
    <property type="entry name" value="C-JID"/>
    <property type="match status" value="1"/>
</dbReference>
<dbReference type="SMART" id="SM00255">
    <property type="entry name" value="TIR"/>
    <property type="match status" value="1"/>
</dbReference>
<dbReference type="InterPro" id="IPR027417">
    <property type="entry name" value="P-loop_NTPase"/>
</dbReference>
<dbReference type="SUPFAM" id="SSF46785">
    <property type="entry name" value="Winged helix' DNA-binding domain"/>
    <property type="match status" value="1"/>
</dbReference>
<dbReference type="InterPro" id="IPR035897">
    <property type="entry name" value="Toll_tir_struct_dom_sf"/>
</dbReference>
<dbReference type="Proteomes" id="UP001058974">
    <property type="component" value="Chromosome 3"/>
</dbReference>
<dbReference type="EC" id="3.2.2.6" evidence="1"/>
<dbReference type="InterPro" id="IPR002182">
    <property type="entry name" value="NB-ARC"/>
</dbReference>
<accession>A0A9D4XW36</accession>
<evidence type="ECO:0000313" key="10">
    <source>
        <dbReference type="Proteomes" id="UP001058974"/>
    </source>
</evidence>
<dbReference type="SUPFAM" id="SSF52200">
    <property type="entry name" value="Toll/Interleukin receptor TIR domain"/>
    <property type="match status" value="1"/>
</dbReference>
<dbReference type="InterPro" id="IPR003591">
    <property type="entry name" value="Leu-rich_rpt_typical-subtyp"/>
</dbReference>
<dbReference type="Pfam" id="PF01582">
    <property type="entry name" value="TIR"/>
    <property type="match status" value="1"/>
</dbReference>
<keyword evidence="4" id="KW-0378">Hydrolase</keyword>
<dbReference type="SUPFAM" id="SSF52047">
    <property type="entry name" value="RNI-like"/>
    <property type="match status" value="1"/>
</dbReference>
<reference evidence="9 10" key="1">
    <citation type="journal article" date="2022" name="Nat. Genet.">
        <title>Improved pea reference genome and pan-genome highlight genomic features and evolutionary characteristics.</title>
        <authorList>
            <person name="Yang T."/>
            <person name="Liu R."/>
            <person name="Luo Y."/>
            <person name="Hu S."/>
            <person name="Wang D."/>
            <person name="Wang C."/>
            <person name="Pandey M.K."/>
            <person name="Ge S."/>
            <person name="Xu Q."/>
            <person name="Li N."/>
            <person name="Li G."/>
            <person name="Huang Y."/>
            <person name="Saxena R.K."/>
            <person name="Ji Y."/>
            <person name="Li M."/>
            <person name="Yan X."/>
            <person name="He Y."/>
            <person name="Liu Y."/>
            <person name="Wang X."/>
            <person name="Xiang C."/>
            <person name="Varshney R.K."/>
            <person name="Ding H."/>
            <person name="Gao S."/>
            <person name="Zong X."/>
        </authorList>
    </citation>
    <scope>NUCLEOTIDE SEQUENCE [LARGE SCALE GENOMIC DNA]</scope>
    <source>
        <strain evidence="9 10">cv. Zhongwan 6</strain>
    </source>
</reference>
<dbReference type="GO" id="GO:0006952">
    <property type="term" value="P:defense response"/>
    <property type="evidence" value="ECO:0007669"/>
    <property type="project" value="UniProtKB-KW"/>
</dbReference>